<dbReference type="AlphaFoldDB" id="A0AA36MP12"/>
<protein>
    <submittedName>
        <fullName evidence="1">Uncharacterized protein</fullName>
    </submittedName>
</protein>
<dbReference type="EMBL" id="CAUJNA010000232">
    <property type="protein sequence ID" value="CAJ1374132.1"/>
    <property type="molecule type" value="Genomic_DNA"/>
</dbReference>
<proteinExistence type="predicted"/>
<name>A0AA36MP12_9DINO</name>
<keyword evidence="2" id="KW-1185">Reference proteome</keyword>
<reference evidence="1" key="1">
    <citation type="submission" date="2023-08" db="EMBL/GenBank/DDBJ databases">
        <authorList>
            <person name="Chen Y."/>
            <person name="Shah S."/>
            <person name="Dougan E. K."/>
            <person name="Thang M."/>
            <person name="Chan C."/>
        </authorList>
    </citation>
    <scope>NUCLEOTIDE SEQUENCE</scope>
</reference>
<gene>
    <name evidence="1" type="ORF">EVOR1521_LOCUS3758</name>
</gene>
<sequence>MRPTYSSRAFVLGGDGVGQGALFELCQECSRSPWPQRSNQRVRGPGSLLLEDPLKRGPAIELTFIEVPYWWVEADLRRRVQDGSCRDCAVLVVDVCNPDSFQAALTRGKWALSAGLQCQMASGLVVLIGPSGCIHGSFFQSQHLVQVLSFAGPCGRATPLPQGMPS</sequence>
<dbReference type="Proteomes" id="UP001178507">
    <property type="component" value="Unassembled WGS sequence"/>
</dbReference>
<accession>A0AA36MP12</accession>
<comment type="caution">
    <text evidence="1">The sequence shown here is derived from an EMBL/GenBank/DDBJ whole genome shotgun (WGS) entry which is preliminary data.</text>
</comment>
<evidence type="ECO:0000313" key="2">
    <source>
        <dbReference type="Proteomes" id="UP001178507"/>
    </source>
</evidence>
<organism evidence="1 2">
    <name type="scientific">Effrenium voratum</name>
    <dbReference type="NCBI Taxonomy" id="2562239"/>
    <lineage>
        <taxon>Eukaryota</taxon>
        <taxon>Sar</taxon>
        <taxon>Alveolata</taxon>
        <taxon>Dinophyceae</taxon>
        <taxon>Suessiales</taxon>
        <taxon>Symbiodiniaceae</taxon>
        <taxon>Effrenium</taxon>
    </lineage>
</organism>
<evidence type="ECO:0000313" key="1">
    <source>
        <dbReference type="EMBL" id="CAJ1374132.1"/>
    </source>
</evidence>